<dbReference type="Pfam" id="PF01266">
    <property type="entry name" value="DAO"/>
    <property type="match status" value="1"/>
</dbReference>
<dbReference type="RefSeq" id="WP_338637299.1">
    <property type="nucleotide sequence ID" value="NZ_CP146516.1"/>
</dbReference>
<name>A0A369KRU3_9BACT</name>
<evidence type="ECO:0000256" key="4">
    <source>
        <dbReference type="ARBA" id="ARBA00022827"/>
    </source>
</evidence>
<dbReference type="GO" id="GO:0046168">
    <property type="term" value="P:glycerol-3-phosphate catabolic process"/>
    <property type="evidence" value="ECO:0007669"/>
    <property type="project" value="TreeGrafter"/>
</dbReference>
<keyword evidence="5" id="KW-0560">Oxidoreductase</keyword>
<organism evidence="7 8">
    <name type="scientific">Spirobacillus cienkowskii</name>
    <dbReference type="NCBI Taxonomy" id="495820"/>
    <lineage>
        <taxon>Bacteria</taxon>
        <taxon>Pseudomonadati</taxon>
        <taxon>Bdellovibrionota</taxon>
        <taxon>Oligoflexia</taxon>
        <taxon>Silvanigrellales</taxon>
        <taxon>Spirobacillus</taxon>
    </lineage>
</organism>
<reference evidence="7" key="1">
    <citation type="submission" date="2018-04" db="EMBL/GenBank/DDBJ databases">
        <title>Draft genome sequence of the Candidatus Spirobacillus cienkowskii, a pathogen of freshwater Daphnia species, reconstructed from hemolymph metagenomic reads.</title>
        <authorList>
            <person name="Bresciani L."/>
            <person name="Lemos L.N."/>
            <person name="Wale N."/>
            <person name="Lin J.Y."/>
            <person name="Fernandes G.R."/>
            <person name="Duffy M.A."/>
            <person name="Rodrigues J.M."/>
        </authorList>
    </citation>
    <scope>NUCLEOTIDE SEQUENCE [LARGE SCALE GENOMIC DNA]</scope>
    <source>
        <strain evidence="7">Binning01</strain>
    </source>
</reference>
<dbReference type="Gene3D" id="3.30.9.10">
    <property type="entry name" value="D-Amino Acid Oxidase, subunit A, domain 2"/>
    <property type="match status" value="1"/>
</dbReference>
<dbReference type="GO" id="GO:0004368">
    <property type="term" value="F:glycerol-3-phosphate dehydrogenase (quinone) activity"/>
    <property type="evidence" value="ECO:0007669"/>
    <property type="project" value="InterPro"/>
</dbReference>
<dbReference type="InterPro" id="IPR000447">
    <property type="entry name" value="G3P_DH_FAD-dep"/>
</dbReference>
<dbReference type="PROSITE" id="PS00978">
    <property type="entry name" value="FAD_G3PDH_2"/>
    <property type="match status" value="1"/>
</dbReference>
<dbReference type="PANTHER" id="PTHR11985">
    <property type="entry name" value="GLYCEROL-3-PHOSPHATE DEHYDROGENASE"/>
    <property type="match status" value="1"/>
</dbReference>
<dbReference type="InterPro" id="IPR006076">
    <property type="entry name" value="FAD-dep_OxRdtase"/>
</dbReference>
<comment type="caution">
    <text evidence="7">The sequence shown here is derived from an EMBL/GenBank/DDBJ whole genome shotgun (WGS) entry which is preliminary data.</text>
</comment>
<comment type="cofactor">
    <cofactor evidence="1">
        <name>FAD</name>
        <dbReference type="ChEBI" id="CHEBI:57692"/>
    </cofactor>
</comment>
<dbReference type="Gene3D" id="3.50.50.60">
    <property type="entry name" value="FAD/NAD(P)-binding domain"/>
    <property type="match status" value="1"/>
</dbReference>
<dbReference type="EMBL" id="QOVW01000081">
    <property type="protein sequence ID" value="RDB35557.1"/>
    <property type="molecule type" value="Genomic_DNA"/>
</dbReference>
<dbReference type="PRINTS" id="PR01001">
    <property type="entry name" value="FADG3PDH"/>
</dbReference>
<evidence type="ECO:0000313" key="8">
    <source>
        <dbReference type="Proteomes" id="UP000253934"/>
    </source>
</evidence>
<accession>A0A369KRU3</accession>
<protein>
    <submittedName>
        <fullName evidence="7">FAD-dependent oxidoreductase</fullName>
    </submittedName>
</protein>
<comment type="similarity">
    <text evidence="2">Belongs to the FAD-dependent glycerol-3-phosphate dehydrogenase family.</text>
</comment>
<evidence type="ECO:0000313" key="7">
    <source>
        <dbReference type="EMBL" id="RDB35557.1"/>
    </source>
</evidence>
<dbReference type="SUPFAM" id="SSF51905">
    <property type="entry name" value="FAD/NAD(P)-binding domain"/>
    <property type="match status" value="1"/>
</dbReference>
<keyword evidence="3" id="KW-0285">Flavoprotein</keyword>
<proteinExistence type="inferred from homology"/>
<sequence>MDLNVLIIGGGIHGVGILHDLATRNVHGVHLVEKNILSSGTSSRSTKLIHGGLRYLEHLNQWSLVYEALHERGLLLQLLKGIVKPLPFVLPNFKGDKRPPCLIRLGLFFYDLLAGDGGLPSASAIHKNEIIKFAPYLNQNKIDKEMISAFLYYDAQMLDDVIVKIAAAAAEKLGATFEEQAKVTEIKTITDGFKVTITKGNSTTTVTTKKIINATGAWANENLLKWGILPKIACLLNLGTHIVFNPEVVPNANINNCAATLIQELDGRIVFFIPWFDKWLYGTTESILETEPSKISCPKNDKKYLMQTAEETLNLYKAEENISEMFCGVRCMPLKPYLDFKNLDEKWCLDPYNSPFYLKKLDKNISSLSRETVIEETMSGLFSIYGGKYTTYRAIAQKIGSMICRQLKVGSSSGTHLQENWFLKNLLEEKPDIFKSNKSIRQN</sequence>
<dbReference type="AlphaFoldDB" id="A0A369KRU3"/>
<evidence type="ECO:0000259" key="6">
    <source>
        <dbReference type="Pfam" id="PF01266"/>
    </source>
</evidence>
<evidence type="ECO:0000256" key="1">
    <source>
        <dbReference type="ARBA" id="ARBA00001974"/>
    </source>
</evidence>
<dbReference type="PANTHER" id="PTHR11985:SF15">
    <property type="entry name" value="GLYCEROL-3-PHOSPHATE DEHYDROGENASE, MITOCHONDRIAL"/>
    <property type="match status" value="1"/>
</dbReference>
<evidence type="ECO:0000256" key="5">
    <source>
        <dbReference type="ARBA" id="ARBA00023002"/>
    </source>
</evidence>
<dbReference type="Proteomes" id="UP000253934">
    <property type="component" value="Unassembled WGS sequence"/>
</dbReference>
<feature type="domain" description="FAD dependent oxidoreductase" evidence="6">
    <location>
        <begin position="5"/>
        <end position="333"/>
    </location>
</feature>
<evidence type="ECO:0000256" key="2">
    <source>
        <dbReference type="ARBA" id="ARBA00007330"/>
    </source>
</evidence>
<evidence type="ECO:0000256" key="3">
    <source>
        <dbReference type="ARBA" id="ARBA00022630"/>
    </source>
</evidence>
<dbReference type="InterPro" id="IPR036188">
    <property type="entry name" value="FAD/NAD-bd_sf"/>
</dbReference>
<gene>
    <name evidence="7" type="ORF">DCC88_09430</name>
</gene>
<keyword evidence="4" id="KW-0274">FAD</keyword>
<keyword evidence="8" id="KW-1185">Reference proteome</keyword>